<reference evidence="1 2" key="1">
    <citation type="submission" date="2016-08" db="EMBL/GenBank/DDBJ databases">
        <authorList>
            <person name="Seilhamer J.J."/>
        </authorList>
    </citation>
    <scope>NUCLEOTIDE SEQUENCE [LARGE SCALE GENOMIC DNA]</scope>
    <source>
        <strain evidence="1 2">KT-27</strain>
    </source>
</reference>
<dbReference type="Pfam" id="PF11104">
    <property type="entry name" value="PilM_2"/>
    <property type="match status" value="1"/>
</dbReference>
<evidence type="ECO:0008006" key="3">
    <source>
        <dbReference type="Google" id="ProtNLM"/>
    </source>
</evidence>
<proteinExistence type="predicted"/>
<dbReference type="SUPFAM" id="SSF53067">
    <property type="entry name" value="Actin-like ATPase domain"/>
    <property type="match status" value="1"/>
</dbReference>
<organism evidence="1 2">
    <name type="scientific">Pseudomonas putida</name>
    <name type="common">Arthrobacter siderocapsulatus</name>
    <dbReference type="NCBI Taxonomy" id="303"/>
    <lineage>
        <taxon>Bacteria</taxon>
        <taxon>Pseudomonadati</taxon>
        <taxon>Pseudomonadota</taxon>
        <taxon>Gammaproteobacteria</taxon>
        <taxon>Pseudomonadales</taxon>
        <taxon>Pseudomonadaceae</taxon>
        <taxon>Pseudomonas</taxon>
    </lineage>
</organism>
<name>A0A2S3W8M5_PSEPU</name>
<evidence type="ECO:0000313" key="2">
    <source>
        <dbReference type="Proteomes" id="UP000237194"/>
    </source>
</evidence>
<sequence length="298" mass="31303">MLGRLGKDAGSLLGVEIAADSVRMLQLQGRQGAEHVRAWAYQPLPGAIGNDWAQAPDTLIDALRCAFERCGSRRAQVAVALPGGATLCKLCCLPAGLSVAQLEQRLLVDAEQMFPFALEDLALDFQVLGPAVEPVGHVNVLVAACRQRSLDQLEQLLEAAGLCAVAVEVDSIALRRLVPDGQALLRIEQGGAALHSWSASGLPQRQELTFGAHEPDDARLQRMLELCAAALPGEHNMQVVAASEQASRWLAALAAQLSCDALSPLHGLGTAGLSNRAELARVAPHMALACALALGGVC</sequence>
<dbReference type="InterPro" id="IPR050696">
    <property type="entry name" value="FtsA/MreB"/>
</dbReference>
<dbReference type="PANTHER" id="PTHR32432">
    <property type="entry name" value="CELL DIVISION PROTEIN FTSA-RELATED"/>
    <property type="match status" value="1"/>
</dbReference>
<dbReference type="EMBL" id="MIND01000018">
    <property type="protein sequence ID" value="POF87292.1"/>
    <property type="molecule type" value="Genomic_DNA"/>
</dbReference>
<dbReference type="InterPro" id="IPR043129">
    <property type="entry name" value="ATPase_NBD"/>
</dbReference>
<comment type="caution">
    <text evidence="1">The sequence shown here is derived from an EMBL/GenBank/DDBJ whole genome shotgun (WGS) entry which is preliminary data.</text>
</comment>
<reference evidence="1 2" key="2">
    <citation type="submission" date="2018-03" db="EMBL/GenBank/DDBJ databases">
        <title>Draft genome of Pseudomonas putida strain KT-27.</title>
        <authorList>
            <person name="Yoshizawa S."/>
            <person name="Khan N.H."/>
            <person name="Nishimura M."/>
            <person name="Chiura H.X."/>
            <person name="Ogura Y."/>
            <person name="Hayashi T."/>
            <person name="Kogure K."/>
        </authorList>
    </citation>
    <scope>NUCLEOTIDE SEQUENCE [LARGE SCALE GENOMIC DNA]</scope>
    <source>
        <strain evidence="1 2">KT-27</strain>
    </source>
</reference>
<dbReference type="PANTHER" id="PTHR32432:SF3">
    <property type="entry name" value="ETHANOLAMINE UTILIZATION PROTEIN EUTJ"/>
    <property type="match status" value="1"/>
</dbReference>
<dbReference type="AlphaFoldDB" id="A0A2S3W8M5"/>
<gene>
    <name evidence="1" type="ORF">BGP80_04680</name>
</gene>
<protein>
    <recommendedName>
        <fullName evidence="3">Pilus assembly protein PilM</fullName>
    </recommendedName>
</protein>
<dbReference type="RefSeq" id="WP_103435692.1">
    <property type="nucleotide sequence ID" value="NZ_MIND01000018.1"/>
</dbReference>
<dbReference type="Proteomes" id="UP000237194">
    <property type="component" value="Unassembled WGS sequence"/>
</dbReference>
<dbReference type="Gene3D" id="3.30.1490.300">
    <property type="match status" value="1"/>
</dbReference>
<accession>A0A2S3W8M5</accession>
<dbReference type="InterPro" id="IPR005883">
    <property type="entry name" value="PilM"/>
</dbReference>
<evidence type="ECO:0000313" key="1">
    <source>
        <dbReference type="EMBL" id="POF87292.1"/>
    </source>
</evidence>